<dbReference type="CDD" id="cd03028">
    <property type="entry name" value="GRX_PICOT_like"/>
    <property type="match status" value="1"/>
</dbReference>
<evidence type="ECO:0000313" key="7">
    <source>
        <dbReference type="Proteomes" id="UP000827092"/>
    </source>
</evidence>
<keyword evidence="2" id="KW-0408">Iron</keyword>
<dbReference type="Gene3D" id="3.40.30.10">
    <property type="entry name" value="Glutaredoxin"/>
    <property type="match status" value="2"/>
</dbReference>
<dbReference type="GO" id="GO:0005829">
    <property type="term" value="C:cytosol"/>
    <property type="evidence" value="ECO:0007669"/>
    <property type="project" value="TreeGrafter"/>
</dbReference>
<organism evidence="6 7">
    <name type="scientific">Oedothorax gibbosus</name>
    <dbReference type="NCBI Taxonomy" id="931172"/>
    <lineage>
        <taxon>Eukaryota</taxon>
        <taxon>Metazoa</taxon>
        <taxon>Ecdysozoa</taxon>
        <taxon>Arthropoda</taxon>
        <taxon>Chelicerata</taxon>
        <taxon>Arachnida</taxon>
        <taxon>Araneae</taxon>
        <taxon>Araneomorphae</taxon>
        <taxon>Entelegynae</taxon>
        <taxon>Araneoidea</taxon>
        <taxon>Linyphiidae</taxon>
        <taxon>Erigoninae</taxon>
        <taxon>Oedothorax</taxon>
    </lineage>
</organism>
<dbReference type="PANTHER" id="PTHR10293">
    <property type="entry name" value="GLUTAREDOXIN FAMILY MEMBER"/>
    <property type="match status" value="1"/>
</dbReference>
<comment type="caution">
    <text evidence="6">The sequence shown here is derived from an EMBL/GenBank/DDBJ whole genome shotgun (WGS) entry which is preliminary data.</text>
</comment>
<dbReference type="EMBL" id="JAFNEN010000219">
    <property type="protein sequence ID" value="KAG8189191.1"/>
    <property type="molecule type" value="Genomic_DNA"/>
</dbReference>
<dbReference type="Proteomes" id="UP000827092">
    <property type="component" value="Unassembled WGS sequence"/>
</dbReference>
<keyword evidence="3" id="KW-0411">Iron-sulfur</keyword>
<dbReference type="InterPro" id="IPR013766">
    <property type="entry name" value="Thioredoxin_domain"/>
</dbReference>
<dbReference type="SUPFAM" id="SSF52833">
    <property type="entry name" value="Thioredoxin-like"/>
    <property type="match status" value="2"/>
</dbReference>
<feature type="domain" description="Thioredoxin" evidence="4">
    <location>
        <begin position="11"/>
        <end position="96"/>
    </location>
</feature>
<dbReference type="GO" id="GO:0046872">
    <property type="term" value="F:metal ion binding"/>
    <property type="evidence" value="ECO:0007669"/>
    <property type="project" value="UniProtKB-KW"/>
</dbReference>
<proteinExistence type="predicted"/>
<keyword evidence="1" id="KW-0479">Metal-binding</keyword>
<protein>
    <recommendedName>
        <fullName evidence="8">Glutaredoxin-like protein</fullName>
    </recommendedName>
</protein>
<dbReference type="InterPro" id="IPR002109">
    <property type="entry name" value="Glutaredoxin"/>
</dbReference>
<evidence type="ECO:0008006" key="8">
    <source>
        <dbReference type="Google" id="ProtNLM"/>
    </source>
</evidence>
<evidence type="ECO:0000256" key="2">
    <source>
        <dbReference type="ARBA" id="ARBA00023004"/>
    </source>
</evidence>
<dbReference type="InterPro" id="IPR004480">
    <property type="entry name" value="Monothiol_GRX-rel"/>
</dbReference>
<dbReference type="GO" id="GO:0006879">
    <property type="term" value="P:intracellular iron ion homeostasis"/>
    <property type="evidence" value="ECO:0007669"/>
    <property type="project" value="TreeGrafter"/>
</dbReference>
<dbReference type="GO" id="GO:0005634">
    <property type="term" value="C:nucleus"/>
    <property type="evidence" value="ECO:0007669"/>
    <property type="project" value="TreeGrafter"/>
</dbReference>
<evidence type="ECO:0000259" key="5">
    <source>
        <dbReference type="Pfam" id="PF00462"/>
    </source>
</evidence>
<dbReference type="AlphaFoldDB" id="A0AAV6V032"/>
<evidence type="ECO:0000256" key="1">
    <source>
        <dbReference type="ARBA" id="ARBA00022723"/>
    </source>
</evidence>
<dbReference type="PANTHER" id="PTHR10293:SF73">
    <property type="entry name" value="GLUTAREDOXIN-3"/>
    <property type="match status" value="1"/>
</dbReference>
<reference evidence="6 7" key="1">
    <citation type="journal article" date="2022" name="Nat. Ecol. Evol.">
        <title>A masculinizing supergene underlies an exaggerated male reproductive morph in a spider.</title>
        <authorList>
            <person name="Hendrickx F."/>
            <person name="De Corte Z."/>
            <person name="Sonet G."/>
            <person name="Van Belleghem S.M."/>
            <person name="Kostlbacher S."/>
            <person name="Vangestel C."/>
        </authorList>
    </citation>
    <scope>NUCLEOTIDE SEQUENCE [LARGE SCALE GENOMIC DNA]</scope>
    <source>
        <strain evidence="6">W744_W776</strain>
    </source>
</reference>
<feature type="domain" description="Glutaredoxin" evidence="5">
    <location>
        <begin position="126"/>
        <end position="187"/>
    </location>
</feature>
<name>A0AAV6V032_9ARAC</name>
<evidence type="ECO:0000259" key="4">
    <source>
        <dbReference type="Pfam" id="PF00085"/>
    </source>
</evidence>
<gene>
    <name evidence="6" type="ORF">JTE90_013725</name>
</gene>
<evidence type="ECO:0000313" key="6">
    <source>
        <dbReference type="EMBL" id="KAG8189191.1"/>
    </source>
</evidence>
<accession>A0AAV6V032</accession>
<dbReference type="InterPro" id="IPR033658">
    <property type="entry name" value="GRX_PICOT-like"/>
</dbReference>
<sequence length="198" mass="22469">MEIVSSNGTKELSENLQTFNDRLVVLFFFVGDSAECQQMDDVISEISKTTEDKAAVIKINAKEDAEICKQYNIASAPAFVFLQNSNVVDTLVGANAPAFSKKFEDNVKSSESMDQRLKKLINKSNVMLFMKGNPNMPRCGFSKQVIALLDSHNAKYETFDILEDYDVREALKKFSNWPTYPQLYVKAKEKEITEFSFK</sequence>
<dbReference type="PROSITE" id="PS51354">
    <property type="entry name" value="GLUTAREDOXIN_2"/>
    <property type="match status" value="1"/>
</dbReference>
<dbReference type="Pfam" id="PF00462">
    <property type="entry name" value="Glutaredoxin"/>
    <property type="match status" value="1"/>
</dbReference>
<evidence type="ECO:0000256" key="3">
    <source>
        <dbReference type="ARBA" id="ARBA00023014"/>
    </source>
</evidence>
<dbReference type="GO" id="GO:0051536">
    <property type="term" value="F:iron-sulfur cluster binding"/>
    <property type="evidence" value="ECO:0007669"/>
    <property type="project" value="UniProtKB-KW"/>
</dbReference>
<keyword evidence="7" id="KW-1185">Reference proteome</keyword>
<dbReference type="InterPro" id="IPR036249">
    <property type="entry name" value="Thioredoxin-like_sf"/>
</dbReference>
<dbReference type="Pfam" id="PF00085">
    <property type="entry name" value="Thioredoxin"/>
    <property type="match status" value="1"/>
</dbReference>